<dbReference type="SMART" id="SM00470">
    <property type="entry name" value="ParB"/>
    <property type="match status" value="1"/>
</dbReference>
<dbReference type="GO" id="GO:0007059">
    <property type="term" value="P:chromosome segregation"/>
    <property type="evidence" value="ECO:0007669"/>
    <property type="project" value="UniProtKB-KW"/>
</dbReference>
<dbReference type="FunFam" id="3.90.1530.30:FF:000001">
    <property type="entry name" value="Chromosome partitioning protein ParB"/>
    <property type="match status" value="1"/>
</dbReference>
<dbReference type="Pfam" id="PF17762">
    <property type="entry name" value="HTH_ParB"/>
    <property type="match status" value="1"/>
</dbReference>
<evidence type="ECO:0000259" key="6">
    <source>
        <dbReference type="SMART" id="SM00470"/>
    </source>
</evidence>
<feature type="domain" description="ParB-like N-terminal" evidence="6">
    <location>
        <begin position="44"/>
        <end position="133"/>
    </location>
</feature>
<dbReference type="Gene3D" id="3.90.1530.30">
    <property type="match status" value="1"/>
</dbReference>
<dbReference type="InterPro" id="IPR036086">
    <property type="entry name" value="ParB/Sulfiredoxin_sf"/>
</dbReference>
<dbReference type="NCBIfam" id="TIGR00180">
    <property type="entry name" value="parB_part"/>
    <property type="match status" value="1"/>
</dbReference>
<sequence>MAVNKKGLGKGLDSLIPNNRNVKPANPDISTEQVKQPELKSGEQMMKINMVEPNRDQPRKNFEEDALLELADSIKQFGVLQPLLVRKNKDYYEIIAGERRWRAAKLAGIKEVPVIIKDYSEQEIVEIALIENIQRENLNPIEEAMAYKKLLEEFSLKQDEVAERVSKSRTAVTNSMRLLRLNDKVQQMIIDDMISTGHARALLAIDDKEQQYILANKIFDEKLSVRETEKLIKDIKNPKKPKEKKVIEHVFIYNDLEEKMKEVMGTKVSIASKGKGKGKIEIEYYSDKELERVFDMIMSIRREE</sequence>
<dbReference type="GeneID" id="62695412"/>
<proteinExistence type="inferred from homology"/>
<keyword evidence="4" id="KW-0238">DNA-binding</keyword>
<comment type="caution">
    <text evidence="7">The sequence shown here is derived from an EMBL/GenBank/DDBJ whole genome shotgun (WGS) entry which is preliminary data.</text>
</comment>
<dbReference type="Pfam" id="PF23552">
    <property type="entry name" value="ParB_C"/>
    <property type="match status" value="1"/>
</dbReference>
<dbReference type="SUPFAM" id="SSF110849">
    <property type="entry name" value="ParB/Sulfiredoxin"/>
    <property type="match status" value="1"/>
</dbReference>
<dbReference type="EMBL" id="VUMB01000034">
    <property type="protein sequence ID" value="MSS41387.1"/>
    <property type="molecule type" value="Genomic_DNA"/>
</dbReference>
<organism evidence="7 8">
    <name type="scientific">Clostridium scindens (strain JCM 10418 / VPI 12708)</name>
    <dbReference type="NCBI Taxonomy" id="29347"/>
    <lineage>
        <taxon>Bacteria</taxon>
        <taxon>Bacillati</taxon>
        <taxon>Bacillota</taxon>
        <taxon>Clostridia</taxon>
        <taxon>Lachnospirales</taxon>
        <taxon>Lachnospiraceae</taxon>
    </lineage>
</organism>
<dbReference type="RefSeq" id="WP_004607098.1">
    <property type="nucleotide sequence ID" value="NZ_AP024846.1"/>
</dbReference>
<evidence type="ECO:0000256" key="4">
    <source>
        <dbReference type="ARBA" id="ARBA00023125"/>
    </source>
</evidence>
<evidence type="ECO:0000313" key="7">
    <source>
        <dbReference type="EMBL" id="MSS41387.1"/>
    </source>
</evidence>
<dbReference type="InterPro" id="IPR003115">
    <property type="entry name" value="ParB_N"/>
</dbReference>
<dbReference type="SUPFAM" id="SSF109709">
    <property type="entry name" value="KorB DNA-binding domain-like"/>
    <property type="match status" value="1"/>
</dbReference>
<keyword evidence="3" id="KW-0159">Chromosome partition</keyword>
<dbReference type="FunFam" id="1.10.10.2830:FF:000001">
    <property type="entry name" value="Chromosome partitioning protein ParB"/>
    <property type="match status" value="1"/>
</dbReference>
<dbReference type="PANTHER" id="PTHR33375">
    <property type="entry name" value="CHROMOSOME-PARTITIONING PROTEIN PARB-RELATED"/>
    <property type="match status" value="1"/>
</dbReference>
<accession>A0A844FAS1</accession>
<gene>
    <name evidence="7" type="ORF">FYJ37_13820</name>
</gene>
<dbReference type="GO" id="GO:0009295">
    <property type="term" value="C:nucleoid"/>
    <property type="evidence" value="ECO:0007669"/>
    <property type="project" value="UniProtKB-SubCell"/>
</dbReference>
<dbReference type="Gene3D" id="1.10.10.2830">
    <property type="match status" value="1"/>
</dbReference>
<dbReference type="Pfam" id="PF02195">
    <property type="entry name" value="ParB_N"/>
    <property type="match status" value="1"/>
</dbReference>
<dbReference type="InterPro" id="IPR057240">
    <property type="entry name" value="ParB_dimer_C"/>
</dbReference>
<name>A0A844FAS1_CLOSV</name>
<evidence type="ECO:0000256" key="1">
    <source>
        <dbReference type="ARBA" id="ARBA00004453"/>
    </source>
</evidence>
<evidence type="ECO:0000313" key="8">
    <source>
        <dbReference type="Proteomes" id="UP000462363"/>
    </source>
</evidence>
<feature type="region of interest" description="Disordered" evidence="5">
    <location>
        <begin position="1"/>
        <end position="44"/>
    </location>
</feature>
<dbReference type="GO" id="GO:0005694">
    <property type="term" value="C:chromosome"/>
    <property type="evidence" value="ECO:0007669"/>
    <property type="project" value="TreeGrafter"/>
</dbReference>
<dbReference type="InterPro" id="IPR004437">
    <property type="entry name" value="ParB/RepB/Spo0J"/>
</dbReference>
<dbReference type="GO" id="GO:0045881">
    <property type="term" value="P:positive regulation of sporulation resulting in formation of a cellular spore"/>
    <property type="evidence" value="ECO:0007669"/>
    <property type="project" value="TreeGrafter"/>
</dbReference>
<dbReference type="AlphaFoldDB" id="A0A844FAS1"/>
<dbReference type="GO" id="GO:0003677">
    <property type="term" value="F:DNA binding"/>
    <property type="evidence" value="ECO:0007669"/>
    <property type="project" value="UniProtKB-KW"/>
</dbReference>
<dbReference type="CDD" id="cd16393">
    <property type="entry name" value="SPO0J_N"/>
    <property type="match status" value="1"/>
</dbReference>
<dbReference type="Proteomes" id="UP000462363">
    <property type="component" value="Unassembled WGS sequence"/>
</dbReference>
<evidence type="ECO:0000256" key="3">
    <source>
        <dbReference type="ARBA" id="ARBA00022829"/>
    </source>
</evidence>
<evidence type="ECO:0000256" key="2">
    <source>
        <dbReference type="ARBA" id="ARBA00006295"/>
    </source>
</evidence>
<evidence type="ECO:0000256" key="5">
    <source>
        <dbReference type="SAM" id="MobiDB-lite"/>
    </source>
</evidence>
<dbReference type="InterPro" id="IPR041468">
    <property type="entry name" value="HTH_ParB/Spo0J"/>
</dbReference>
<comment type="subcellular location">
    <subcellularLocation>
        <location evidence="1">Cytoplasm</location>
        <location evidence="1">Nucleoid</location>
    </subcellularLocation>
</comment>
<dbReference type="PANTHER" id="PTHR33375:SF1">
    <property type="entry name" value="CHROMOSOME-PARTITIONING PROTEIN PARB-RELATED"/>
    <property type="match status" value="1"/>
</dbReference>
<reference evidence="7 8" key="1">
    <citation type="submission" date="2019-08" db="EMBL/GenBank/DDBJ databases">
        <title>In-depth cultivation of the pig gut microbiome towards novel bacterial diversity and tailored functional studies.</title>
        <authorList>
            <person name="Wylensek D."/>
            <person name="Hitch T.C.A."/>
            <person name="Clavel T."/>
        </authorList>
    </citation>
    <scope>NUCLEOTIDE SEQUENCE [LARGE SCALE GENOMIC DNA]</scope>
    <source>
        <strain evidence="7 8">BL-389-WT-3D</strain>
    </source>
</reference>
<comment type="similarity">
    <text evidence="2">Belongs to the ParB family.</text>
</comment>
<protein>
    <submittedName>
        <fullName evidence="7">ParB/RepB/Spo0J family partition protein</fullName>
    </submittedName>
</protein>
<dbReference type="InterPro" id="IPR050336">
    <property type="entry name" value="Chromosome_partition/occlusion"/>
</dbReference>